<dbReference type="PANTHER" id="PTHR46558">
    <property type="entry name" value="TRACRIPTIONAL REGULATORY PROTEIN-RELATED-RELATED"/>
    <property type="match status" value="1"/>
</dbReference>
<evidence type="ECO:0000256" key="1">
    <source>
        <dbReference type="ARBA" id="ARBA00023125"/>
    </source>
</evidence>
<dbReference type="SUPFAM" id="SSF47413">
    <property type="entry name" value="lambda repressor-like DNA-binding domains"/>
    <property type="match status" value="1"/>
</dbReference>
<dbReference type="Gene3D" id="1.10.260.40">
    <property type="entry name" value="lambda repressor-like DNA-binding domains"/>
    <property type="match status" value="1"/>
</dbReference>
<dbReference type="InterPro" id="IPR010982">
    <property type="entry name" value="Lambda_DNA-bd_dom_sf"/>
</dbReference>
<evidence type="ECO:0000313" key="2">
    <source>
        <dbReference type="EMBL" id="BBH22328.1"/>
    </source>
</evidence>
<gene>
    <name evidence="2" type="ORF">Back11_36730</name>
</gene>
<proteinExistence type="predicted"/>
<dbReference type="KEGG" id="pbk:Back11_36730"/>
<evidence type="ECO:0000313" key="3">
    <source>
        <dbReference type="Proteomes" id="UP000275368"/>
    </source>
</evidence>
<dbReference type="AlphaFoldDB" id="A0A3G9JE95"/>
<dbReference type="EMBL" id="AP019308">
    <property type="protein sequence ID" value="BBH22328.1"/>
    <property type="molecule type" value="Genomic_DNA"/>
</dbReference>
<dbReference type="CDD" id="cd00093">
    <property type="entry name" value="HTH_XRE"/>
    <property type="match status" value="1"/>
</dbReference>
<name>A0A3G9JE95_9BACL</name>
<dbReference type="PROSITE" id="PS50943">
    <property type="entry name" value="HTH_CROC1"/>
    <property type="match status" value="1"/>
</dbReference>
<dbReference type="OrthoDB" id="1863321at2"/>
<dbReference type="PANTHER" id="PTHR46558:SF14">
    <property type="entry name" value="HTH-TYPE TRANSCRIPTIONAL REGULATOR ANSR"/>
    <property type="match status" value="1"/>
</dbReference>
<protein>
    <submittedName>
        <fullName evidence="2">Transcriptional regulator</fullName>
    </submittedName>
</protein>
<reference evidence="2 3" key="1">
    <citation type="submission" date="2018-11" db="EMBL/GenBank/DDBJ databases">
        <title>Complete genome sequence of Paenibacillus baekrokdamisoli strain KCTC 33723.</title>
        <authorList>
            <person name="Kang S.W."/>
            <person name="Lee K.C."/>
            <person name="Kim K.K."/>
            <person name="Kim J.S."/>
            <person name="Kim D.S."/>
            <person name="Ko S.H."/>
            <person name="Yang S.H."/>
            <person name="Lee J.S."/>
        </authorList>
    </citation>
    <scope>NUCLEOTIDE SEQUENCE [LARGE SCALE GENOMIC DNA]</scope>
    <source>
        <strain evidence="2 3">KCTC 33723</strain>
    </source>
</reference>
<dbReference type="Pfam" id="PF01381">
    <property type="entry name" value="HTH_3"/>
    <property type="match status" value="1"/>
</dbReference>
<dbReference type="GO" id="GO:0003677">
    <property type="term" value="F:DNA binding"/>
    <property type="evidence" value="ECO:0007669"/>
    <property type="project" value="UniProtKB-KW"/>
</dbReference>
<accession>A0A3G9JE95</accession>
<dbReference type="SMART" id="SM00530">
    <property type="entry name" value="HTH_XRE"/>
    <property type="match status" value="1"/>
</dbReference>
<sequence length="115" mass="13471">MFGNRLTELRNKKGLSQYGLADCLSFSRTQIANYEQGKREPDFATLIKLADFFDVSLDFLIGRSDHLVDADYELQNVIYTNTHRIDLTADESEYLKESLEIFRRSKAKWLEIDRK</sequence>
<dbReference type="InterPro" id="IPR001387">
    <property type="entry name" value="Cro/C1-type_HTH"/>
</dbReference>
<dbReference type="Proteomes" id="UP000275368">
    <property type="component" value="Chromosome"/>
</dbReference>
<keyword evidence="3" id="KW-1185">Reference proteome</keyword>
<dbReference type="RefSeq" id="WP_125660254.1">
    <property type="nucleotide sequence ID" value="NZ_AP019308.1"/>
</dbReference>
<organism evidence="2 3">
    <name type="scientific">Paenibacillus baekrokdamisoli</name>
    <dbReference type="NCBI Taxonomy" id="1712516"/>
    <lineage>
        <taxon>Bacteria</taxon>
        <taxon>Bacillati</taxon>
        <taxon>Bacillota</taxon>
        <taxon>Bacilli</taxon>
        <taxon>Bacillales</taxon>
        <taxon>Paenibacillaceae</taxon>
        <taxon>Paenibacillus</taxon>
    </lineage>
</organism>
<keyword evidence="1" id="KW-0238">DNA-binding</keyword>